<dbReference type="InterPro" id="IPR003316">
    <property type="entry name" value="E2F_WHTH_DNA-bd_dom"/>
</dbReference>
<name>A0A9J6CQQ3_POLVA</name>
<dbReference type="AlphaFoldDB" id="A0A9J6CQQ3"/>
<keyword evidence="10" id="KW-1185">Reference proteome</keyword>
<comment type="similarity">
    <text evidence="2 7">Belongs to the E2F/DP family.</text>
</comment>
<evidence type="ECO:0000256" key="2">
    <source>
        <dbReference type="ARBA" id="ARBA00010940"/>
    </source>
</evidence>
<evidence type="ECO:0000313" key="9">
    <source>
        <dbReference type="EMBL" id="KAG5683923.1"/>
    </source>
</evidence>
<proteinExistence type="inferred from homology"/>
<dbReference type="PANTHER" id="PTHR12081">
    <property type="entry name" value="TRANSCRIPTION FACTOR E2F"/>
    <property type="match status" value="1"/>
</dbReference>
<gene>
    <name evidence="9" type="ORF">PVAND_013181</name>
</gene>
<dbReference type="GO" id="GO:0090575">
    <property type="term" value="C:RNA polymerase II transcription regulator complex"/>
    <property type="evidence" value="ECO:0007669"/>
    <property type="project" value="TreeGrafter"/>
</dbReference>
<keyword evidence="6 7" id="KW-0539">Nucleus</keyword>
<dbReference type="Pfam" id="PF02319">
    <property type="entry name" value="WHD_E2F_TDP"/>
    <property type="match status" value="1"/>
</dbReference>
<protein>
    <recommendedName>
        <fullName evidence="8">E2F/DP family winged-helix DNA-binding domain-containing protein</fullName>
    </recommendedName>
</protein>
<evidence type="ECO:0000256" key="7">
    <source>
        <dbReference type="RuleBase" id="RU003796"/>
    </source>
</evidence>
<keyword evidence="4 7" id="KW-0238">DNA-binding</keyword>
<evidence type="ECO:0000313" key="10">
    <source>
        <dbReference type="Proteomes" id="UP001107558"/>
    </source>
</evidence>
<organism evidence="9 10">
    <name type="scientific">Polypedilum vanderplanki</name>
    <name type="common">Sleeping chironomid midge</name>
    <dbReference type="NCBI Taxonomy" id="319348"/>
    <lineage>
        <taxon>Eukaryota</taxon>
        <taxon>Metazoa</taxon>
        <taxon>Ecdysozoa</taxon>
        <taxon>Arthropoda</taxon>
        <taxon>Hexapoda</taxon>
        <taxon>Insecta</taxon>
        <taxon>Pterygota</taxon>
        <taxon>Neoptera</taxon>
        <taxon>Endopterygota</taxon>
        <taxon>Diptera</taxon>
        <taxon>Nematocera</taxon>
        <taxon>Chironomoidea</taxon>
        <taxon>Chironomidae</taxon>
        <taxon>Chironominae</taxon>
        <taxon>Polypedilum</taxon>
        <taxon>Polypedilum</taxon>
    </lineage>
</organism>
<dbReference type="GO" id="GO:0000978">
    <property type="term" value="F:RNA polymerase II cis-regulatory region sequence-specific DNA binding"/>
    <property type="evidence" value="ECO:0007669"/>
    <property type="project" value="InterPro"/>
</dbReference>
<reference evidence="9" key="1">
    <citation type="submission" date="2021-03" db="EMBL/GenBank/DDBJ databases">
        <title>Chromosome level genome of the anhydrobiotic midge Polypedilum vanderplanki.</title>
        <authorList>
            <person name="Yoshida Y."/>
            <person name="Kikawada T."/>
            <person name="Gusev O."/>
        </authorList>
    </citation>
    <scope>NUCLEOTIDE SEQUENCE</scope>
    <source>
        <strain evidence="9">NIAS01</strain>
        <tissue evidence="9">Whole body or cell culture</tissue>
    </source>
</reference>
<accession>A0A9J6CQQ3</accession>
<comment type="caution">
    <text evidence="9">The sequence shown here is derived from an EMBL/GenBank/DDBJ whole genome shotgun (WGS) entry which is preliminary data.</text>
</comment>
<sequence>MSERKEKSLSTLTKKFIDILKVERTVDLNAVAKQLDCTKKRRIYDVSNVLEGIGLIKRTSKNNYTYFGKRKIENSHEVDRLEKIKIDKVSSINTEKELDEALIGMKSNLESLLTNQTYLYLTQNDLINAFGDDHTILIAKDFKHIKLLFDRENDDDSNSCYKIPKMYINGYLIRPIQLKMINSHLIKSDTQKLDTESLTMLSEKTDNTDTKEYLKLENIDFDRKDILRISNQLRLFRTGITQKKLIDHDRSELESLSKNVLEFNRYHDKSKFQYVNDNNLVLPDDYENPGFIKLEPDFDEYAENYSVECPSIHDLYDIDVSPIEESEMQMKEEVIDEEYIIEELDEEMLDVTQ</sequence>
<dbReference type="EMBL" id="JADBJN010000001">
    <property type="protein sequence ID" value="KAG5683923.1"/>
    <property type="molecule type" value="Genomic_DNA"/>
</dbReference>
<dbReference type="Proteomes" id="UP001107558">
    <property type="component" value="Chromosome 1"/>
</dbReference>
<evidence type="ECO:0000256" key="6">
    <source>
        <dbReference type="ARBA" id="ARBA00023242"/>
    </source>
</evidence>
<dbReference type="InterPro" id="IPR036388">
    <property type="entry name" value="WH-like_DNA-bd_sf"/>
</dbReference>
<evidence type="ECO:0000256" key="4">
    <source>
        <dbReference type="ARBA" id="ARBA00023125"/>
    </source>
</evidence>
<evidence type="ECO:0000259" key="8">
    <source>
        <dbReference type="SMART" id="SM01372"/>
    </source>
</evidence>
<evidence type="ECO:0000256" key="1">
    <source>
        <dbReference type="ARBA" id="ARBA00004123"/>
    </source>
</evidence>
<dbReference type="OrthoDB" id="1743261at2759"/>
<dbReference type="InterPro" id="IPR015633">
    <property type="entry name" value="E2F"/>
</dbReference>
<dbReference type="GO" id="GO:0000981">
    <property type="term" value="F:DNA-binding transcription factor activity, RNA polymerase II-specific"/>
    <property type="evidence" value="ECO:0007669"/>
    <property type="project" value="TreeGrafter"/>
</dbReference>
<dbReference type="FunFam" id="1.10.10.10:FF:000458">
    <property type="entry name" value="E2F-like (Mammalian transcription factor)"/>
    <property type="match status" value="1"/>
</dbReference>
<dbReference type="SMART" id="SM01372">
    <property type="entry name" value="E2F_TDP"/>
    <property type="match status" value="1"/>
</dbReference>
<evidence type="ECO:0000256" key="5">
    <source>
        <dbReference type="ARBA" id="ARBA00023163"/>
    </source>
</evidence>
<dbReference type="Gene3D" id="1.10.10.10">
    <property type="entry name" value="Winged helix-like DNA-binding domain superfamily/Winged helix DNA-binding domain"/>
    <property type="match status" value="1"/>
</dbReference>
<keyword evidence="3 7" id="KW-0805">Transcription regulation</keyword>
<keyword evidence="5 7" id="KW-0804">Transcription</keyword>
<dbReference type="InterPro" id="IPR036390">
    <property type="entry name" value="WH_DNA-bd_sf"/>
</dbReference>
<feature type="domain" description="E2F/DP family winged-helix DNA-binding" evidence="8">
    <location>
        <begin position="4"/>
        <end position="68"/>
    </location>
</feature>
<evidence type="ECO:0000256" key="3">
    <source>
        <dbReference type="ARBA" id="ARBA00023015"/>
    </source>
</evidence>
<dbReference type="SUPFAM" id="SSF46785">
    <property type="entry name" value="Winged helix' DNA-binding domain"/>
    <property type="match status" value="1"/>
</dbReference>
<comment type="subcellular location">
    <subcellularLocation>
        <location evidence="1 7">Nucleus</location>
    </subcellularLocation>
</comment>